<gene>
    <name evidence="2" type="ORF">CLAFUR5_05552</name>
</gene>
<evidence type="ECO:0000313" key="3">
    <source>
        <dbReference type="Proteomes" id="UP000756132"/>
    </source>
</evidence>
<dbReference type="PANTHER" id="PTHR42080">
    <property type="entry name" value="SRR1 DOMAIN-CONTAINING PROTEIN"/>
    <property type="match status" value="1"/>
</dbReference>
<dbReference type="GeneID" id="71985430"/>
<accession>A0A9Q8P9C9</accession>
<dbReference type="Pfam" id="PF07985">
    <property type="entry name" value="SRR1"/>
    <property type="match status" value="1"/>
</dbReference>
<dbReference type="OrthoDB" id="5318346at2759"/>
<dbReference type="KEGG" id="ffu:CLAFUR5_05552"/>
<dbReference type="AlphaFoldDB" id="A0A9Q8P9C9"/>
<name>A0A9Q8P9C9_PASFU</name>
<keyword evidence="3" id="KW-1185">Reference proteome</keyword>
<protein>
    <recommendedName>
        <fullName evidence="1">SRR1-like domain-containing protein</fullName>
    </recommendedName>
</protein>
<evidence type="ECO:0000313" key="2">
    <source>
        <dbReference type="EMBL" id="UJO17927.1"/>
    </source>
</evidence>
<proteinExistence type="predicted"/>
<dbReference type="InterPro" id="IPR012942">
    <property type="entry name" value="SRR1-like"/>
</dbReference>
<dbReference type="PANTHER" id="PTHR42080:SF1">
    <property type="entry name" value="SRR1-LIKE DOMAIN-CONTAINING PROTEIN"/>
    <property type="match status" value="1"/>
</dbReference>
<dbReference type="EMBL" id="CP090167">
    <property type="protein sequence ID" value="UJO17927.1"/>
    <property type="molecule type" value="Genomic_DNA"/>
</dbReference>
<dbReference type="RefSeq" id="XP_047762293.1">
    <property type="nucleotide sequence ID" value="XM_047904700.1"/>
</dbReference>
<reference evidence="2" key="2">
    <citation type="journal article" date="2022" name="Microb. Genom.">
        <title>A chromosome-scale genome assembly of the tomato pathogen Cladosporium fulvum reveals a compartmentalized genome architecture and the presence of a dispensable chromosome.</title>
        <authorList>
            <person name="Zaccaron A.Z."/>
            <person name="Chen L.H."/>
            <person name="Samaras A."/>
            <person name="Stergiopoulos I."/>
        </authorList>
    </citation>
    <scope>NUCLEOTIDE SEQUENCE</scope>
    <source>
        <strain evidence="2">Race5_Kim</strain>
    </source>
</reference>
<dbReference type="Proteomes" id="UP000756132">
    <property type="component" value="Chromosome 5"/>
</dbReference>
<sequence>MARAAPGGRYQLSIPDRFIRWSLRKSYKKQHRLWIDSPCRTRLLTQLDEHCPEGGWKITDCFLLALGSLYKGAGTWKNWLGIPNKRRLTQLAIFMDIAAHIESGFAVMVPPMTVDLYAQDPAFNPVDEDFLRSLNFTVLNSPVAQSIIAPNSLVFAPFFGDDHEIIGAESSRRPAIYIGLPLEEALTKCREGQRCGLFGSISF</sequence>
<organism evidence="2 3">
    <name type="scientific">Passalora fulva</name>
    <name type="common">Tomato leaf mold</name>
    <name type="synonym">Cladosporium fulvum</name>
    <dbReference type="NCBI Taxonomy" id="5499"/>
    <lineage>
        <taxon>Eukaryota</taxon>
        <taxon>Fungi</taxon>
        <taxon>Dikarya</taxon>
        <taxon>Ascomycota</taxon>
        <taxon>Pezizomycotina</taxon>
        <taxon>Dothideomycetes</taxon>
        <taxon>Dothideomycetidae</taxon>
        <taxon>Mycosphaerellales</taxon>
        <taxon>Mycosphaerellaceae</taxon>
        <taxon>Fulvia</taxon>
    </lineage>
</organism>
<feature type="domain" description="SRR1-like" evidence="1">
    <location>
        <begin position="45"/>
        <end position="184"/>
    </location>
</feature>
<evidence type="ECO:0000259" key="1">
    <source>
        <dbReference type="Pfam" id="PF07985"/>
    </source>
</evidence>
<reference evidence="2" key="1">
    <citation type="submission" date="2021-12" db="EMBL/GenBank/DDBJ databases">
        <authorList>
            <person name="Zaccaron A."/>
            <person name="Stergiopoulos I."/>
        </authorList>
    </citation>
    <scope>NUCLEOTIDE SEQUENCE</scope>
    <source>
        <strain evidence="2">Race5_Kim</strain>
    </source>
</reference>